<feature type="coiled-coil region" evidence="1">
    <location>
        <begin position="70"/>
        <end position="97"/>
    </location>
</feature>
<dbReference type="RefSeq" id="WP_132341722.1">
    <property type="nucleotide sequence ID" value="NZ_SMJZ01000330.1"/>
</dbReference>
<protein>
    <recommendedName>
        <fullName evidence="4">Resolvase</fullName>
    </recommendedName>
</protein>
<dbReference type="OrthoDB" id="4748158at2"/>
<evidence type="ECO:0000256" key="1">
    <source>
        <dbReference type="SAM" id="Coils"/>
    </source>
</evidence>
<gene>
    <name evidence="2" type="ORF">E1267_42250</name>
</gene>
<sequence>MTSSDTLHHVENACAQLRRDGQPVTFTAVAHLTRLGRTTLYRSVSLRTLIEEHRHRAATNSSLTGLLEEIRTLHTALEALAARVRQHEEQIRRLTNRVS</sequence>
<evidence type="ECO:0008006" key="4">
    <source>
        <dbReference type="Google" id="ProtNLM"/>
    </source>
</evidence>
<dbReference type="EMBL" id="SMJZ01000330">
    <property type="protein sequence ID" value="TDB95068.1"/>
    <property type="molecule type" value="Genomic_DNA"/>
</dbReference>
<comment type="caution">
    <text evidence="2">The sequence shown here is derived from an EMBL/GenBank/DDBJ whole genome shotgun (WGS) entry which is preliminary data.</text>
</comment>
<evidence type="ECO:0000313" key="2">
    <source>
        <dbReference type="EMBL" id="TDB95068.1"/>
    </source>
</evidence>
<keyword evidence="1" id="KW-0175">Coiled coil</keyword>
<name>A0A4R4MH45_9ACTN</name>
<reference evidence="2 3" key="1">
    <citation type="submission" date="2019-02" db="EMBL/GenBank/DDBJ databases">
        <title>Draft genome sequences of novel Actinobacteria.</title>
        <authorList>
            <person name="Sahin N."/>
            <person name="Ay H."/>
            <person name="Saygin H."/>
        </authorList>
    </citation>
    <scope>NUCLEOTIDE SEQUENCE [LARGE SCALE GENOMIC DNA]</scope>
    <source>
        <strain evidence="2 3">KC201</strain>
    </source>
</reference>
<accession>A0A4R4MH45</accession>
<proteinExistence type="predicted"/>
<dbReference type="AlphaFoldDB" id="A0A4R4MH45"/>
<dbReference type="Proteomes" id="UP000295157">
    <property type="component" value="Unassembled WGS sequence"/>
</dbReference>
<keyword evidence="3" id="KW-1185">Reference proteome</keyword>
<evidence type="ECO:0000313" key="3">
    <source>
        <dbReference type="Proteomes" id="UP000295157"/>
    </source>
</evidence>
<organism evidence="2 3">
    <name type="scientific">Nonomuraea longispora</name>
    <dbReference type="NCBI Taxonomy" id="1848320"/>
    <lineage>
        <taxon>Bacteria</taxon>
        <taxon>Bacillati</taxon>
        <taxon>Actinomycetota</taxon>
        <taxon>Actinomycetes</taxon>
        <taxon>Streptosporangiales</taxon>
        <taxon>Streptosporangiaceae</taxon>
        <taxon>Nonomuraea</taxon>
    </lineage>
</organism>